<feature type="compositionally biased region" description="Polar residues" evidence="1">
    <location>
        <begin position="94"/>
        <end position="107"/>
    </location>
</feature>
<gene>
    <name evidence="3" type="primary">LOC106815705</name>
</gene>
<dbReference type="RefSeq" id="XP_014675693.1">
    <property type="nucleotide sequence ID" value="XM_014820207.1"/>
</dbReference>
<protein>
    <submittedName>
        <fullName evidence="3">Ankyrin repeat domain-containing protein 12-like</fullName>
    </submittedName>
</protein>
<dbReference type="PANTHER" id="PTHR24149">
    <property type="entry name" value="ANKYRIN REPEAT DOMAIN-CONTAINING PROTEIN 12"/>
    <property type="match status" value="1"/>
</dbReference>
<reference evidence="3" key="1">
    <citation type="submission" date="2025-08" db="UniProtKB">
        <authorList>
            <consortium name="RefSeq"/>
        </authorList>
    </citation>
    <scope>IDENTIFICATION</scope>
</reference>
<evidence type="ECO:0000313" key="2">
    <source>
        <dbReference type="Proteomes" id="UP000695022"/>
    </source>
</evidence>
<keyword evidence="2" id="KW-1185">Reference proteome</keyword>
<feature type="region of interest" description="Disordered" evidence="1">
    <location>
        <begin position="54"/>
        <end position="81"/>
    </location>
</feature>
<feature type="region of interest" description="Disordered" evidence="1">
    <location>
        <begin position="1"/>
        <end position="42"/>
    </location>
</feature>
<dbReference type="InterPro" id="IPR053210">
    <property type="entry name" value="ANKRD12"/>
</dbReference>
<dbReference type="Proteomes" id="UP000695022">
    <property type="component" value="Unplaced"/>
</dbReference>
<dbReference type="PANTHER" id="PTHR24149:SF14">
    <property type="entry name" value="ANKYRIN REPEAT DOMAIN 12"/>
    <property type="match status" value="1"/>
</dbReference>
<organism evidence="2 3">
    <name type="scientific">Priapulus caudatus</name>
    <name type="common">Priapulid worm</name>
    <dbReference type="NCBI Taxonomy" id="37621"/>
    <lineage>
        <taxon>Eukaryota</taxon>
        <taxon>Metazoa</taxon>
        <taxon>Ecdysozoa</taxon>
        <taxon>Scalidophora</taxon>
        <taxon>Priapulida</taxon>
        <taxon>Priapulimorpha</taxon>
        <taxon>Priapulimorphida</taxon>
        <taxon>Priapulidae</taxon>
        <taxon>Priapulus</taxon>
    </lineage>
</organism>
<dbReference type="GeneID" id="106815705"/>
<sequence length="419" mass="47854">MAAVQQQQQQQKPYEKATSPRLTMKFQSIKTREEKPSTPSYQSYSVVVGSTCSSVTKAEEQERRVTRSSQRIQQAAAANAQAAAVVAMDNNSANDSVCTRSQKSEQASVADDTESTENMHPRKRKMRQREREQREKEAAAAPAAPPVPDADADAEPEGEPPLQPQVHIFHRQEEKQPNCYQLYLNIRKKVEQRRAVLMMTTVTLSLPHGFKDYLMNKCSYILQGNAASRISVPMMTPPQSLTPPMRELFVELEKQRYRLRLQHVIEKEKLMLAVEQEILRVHSRAARAVANQTIPFSLCSILKDEEVYNFFEEEHMMKLISSQGDLEGDGNLRNRYNGRQLRSWLNSVDEKYAKVKENLLLRHHNEAESLHAVQQMEWLSKLRDTGLDDSKNSSDVTQQVDQLHVPMVHVSDDFDLLPA</sequence>
<evidence type="ECO:0000313" key="3">
    <source>
        <dbReference type="RefSeq" id="XP_014675693.1"/>
    </source>
</evidence>
<name>A0ABM1EU22_PRICU</name>
<evidence type="ECO:0000256" key="1">
    <source>
        <dbReference type="SAM" id="MobiDB-lite"/>
    </source>
</evidence>
<feature type="compositionally biased region" description="Low complexity" evidence="1">
    <location>
        <begin position="1"/>
        <end position="11"/>
    </location>
</feature>
<proteinExistence type="predicted"/>
<feature type="compositionally biased region" description="Basic and acidic residues" evidence="1">
    <location>
        <begin position="129"/>
        <end position="138"/>
    </location>
</feature>
<feature type="region of interest" description="Disordered" evidence="1">
    <location>
        <begin position="94"/>
        <end position="162"/>
    </location>
</feature>
<accession>A0ABM1EU22</accession>